<proteinExistence type="predicted"/>
<name>A0A9P6M0H1_MORAP</name>
<gene>
    <name evidence="4" type="ORF">BGZ70_009315</name>
</gene>
<dbReference type="PROSITE" id="PS50222">
    <property type="entry name" value="EF_HAND_2"/>
    <property type="match status" value="3"/>
</dbReference>
<sequence length="203" mass="23443">MVLGKFNEDDLGDFKDKFNEDDLGDFKDKFSEDDLRDFKDLFKEYDKDSDGRLTTAELIDLFNSLGVKGLQDDVEVAIKSVDSDNDGALDWKGFLSLMIRLRDISMNQHNGAQERHSNAEADYIIPEDELRELELAFKNCDKNKDGRITIMELINVFVELDKNISRDEADKAIKDFDADKDRGLNFQELCSLWKKMHSKKKEA</sequence>
<dbReference type="AlphaFoldDB" id="A0A9P6M0H1"/>
<evidence type="ECO:0000256" key="1">
    <source>
        <dbReference type="ARBA" id="ARBA00022737"/>
    </source>
</evidence>
<dbReference type="GO" id="GO:0016460">
    <property type="term" value="C:myosin II complex"/>
    <property type="evidence" value="ECO:0007669"/>
    <property type="project" value="TreeGrafter"/>
</dbReference>
<dbReference type="InterPro" id="IPR002048">
    <property type="entry name" value="EF_hand_dom"/>
</dbReference>
<dbReference type="FunFam" id="1.10.238.10:FF:000001">
    <property type="entry name" value="Calmodulin 1"/>
    <property type="match status" value="1"/>
</dbReference>
<evidence type="ECO:0000259" key="3">
    <source>
        <dbReference type="PROSITE" id="PS50222"/>
    </source>
</evidence>
<accession>A0A9P6M0H1</accession>
<feature type="domain" description="EF-hand" evidence="3">
    <location>
        <begin position="128"/>
        <end position="163"/>
    </location>
</feature>
<keyword evidence="5" id="KW-1185">Reference proteome</keyword>
<dbReference type="Pfam" id="PF13499">
    <property type="entry name" value="EF-hand_7"/>
    <property type="match status" value="2"/>
</dbReference>
<dbReference type="OrthoDB" id="26525at2759"/>
<dbReference type="GO" id="GO:0005509">
    <property type="term" value="F:calcium ion binding"/>
    <property type="evidence" value="ECO:0007669"/>
    <property type="project" value="InterPro"/>
</dbReference>
<evidence type="ECO:0000313" key="5">
    <source>
        <dbReference type="Proteomes" id="UP000738359"/>
    </source>
</evidence>
<dbReference type="CDD" id="cd00051">
    <property type="entry name" value="EFh"/>
    <property type="match status" value="2"/>
</dbReference>
<protein>
    <recommendedName>
        <fullName evidence="3">EF-hand domain-containing protein</fullName>
    </recommendedName>
</protein>
<dbReference type="SMART" id="SM00054">
    <property type="entry name" value="EFh"/>
    <property type="match status" value="4"/>
</dbReference>
<keyword evidence="2" id="KW-0106">Calcium</keyword>
<organism evidence="4 5">
    <name type="scientific">Mortierella alpina</name>
    <name type="common">Oleaginous fungus</name>
    <name type="synonym">Mortierella renispora</name>
    <dbReference type="NCBI Taxonomy" id="64518"/>
    <lineage>
        <taxon>Eukaryota</taxon>
        <taxon>Fungi</taxon>
        <taxon>Fungi incertae sedis</taxon>
        <taxon>Mucoromycota</taxon>
        <taxon>Mortierellomycotina</taxon>
        <taxon>Mortierellomycetes</taxon>
        <taxon>Mortierellales</taxon>
        <taxon>Mortierellaceae</taxon>
        <taxon>Mortierella</taxon>
    </lineage>
</organism>
<feature type="domain" description="EF-hand" evidence="3">
    <location>
        <begin position="164"/>
        <end position="199"/>
    </location>
</feature>
<dbReference type="PANTHER" id="PTHR23048">
    <property type="entry name" value="MYOSIN LIGHT CHAIN 1, 3"/>
    <property type="match status" value="1"/>
</dbReference>
<reference evidence="4" key="1">
    <citation type="journal article" date="2020" name="Fungal Divers.">
        <title>Resolving the Mortierellaceae phylogeny through synthesis of multi-gene phylogenetics and phylogenomics.</title>
        <authorList>
            <person name="Vandepol N."/>
            <person name="Liber J."/>
            <person name="Desiro A."/>
            <person name="Na H."/>
            <person name="Kennedy M."/>
            <person name="Barry K."/>
            <person name="Grigoriev I.V."/>
            <person name="Miller A.N."/>
            <person name="O'Donnell K."/>
            <person name="Stajich J.E."/>
            <person name="Bonito G."/>
        </authorList>
    </citation>
    <scope>NUCLEOTIDE SEQUENCE</scope>
    <source>
        <strain evidence="4">CK1249</strain>
    </source>
</reference>
<evidence type="ECO:0000313" key="4">
    <source>
        <dbReference type="EMBL" id="KAF9958052.1"/>
    </source>
</evidence>
<dbReference type="Gene3D" id="1.10.238.10">
    <property type="entry name" value="EF-hand"/>
    <property type="match status" value="2"/>
</dbReference>
<evidence type="ECO:0000256" key="2">
    <source>
        <dbReference type="ARBA" id="ARBA00022837"/>
    </source>
</evidence>
<dbReference type="EMBL" id="JAAAHY010000748">
    <property type="protein sequence ID" value="KAF9958052.1"/>
    <property type="molecule type" value="Genomic_DNA"/>
</dbReference>
<dbReference type="InterPro" id="IPR011992">
    <property type="entry name" value="EF-hand-dom_pair"/>
</dbReference>
<feature type="domain" description="EF-hand" evidence="3">
    <location>
        <begin position="33"/>
        <end position="68"/>
    </location>
</feature>
<dbReference type="PROSITE" id="PS00018">
    <property type="entry name" value="EF_HAND_1"/>
    <property type="match status" value="2"/>
</dbReference>
<dbReference type="InterPro" id="IPR050230">
    <property type="entry name" value="CALM/Myosin/TropC-like"/>
</dbReference>
<comment type="caution">
    <text evidence="4">The sequence shown here is derived from an EMBL/GenBank/DDBJ whole genome shotgun (WGS) entry which is preliminary data.</text>
</comment>
<dbReference type="Proteomes" id="UP000738359">
    <property type="component" value="Unassembled WGS sequence"/>
</dbReference>
<keyword evidence="1" id="KW-0677">Repeat</keyword>
<dbReference type="InterPro" id="IPR018247">
    <property type="entry name" value="EF_Hand_1_Ca_BS"/>
</dbReference>
<dbReference type="SUPFAM" id="SSF47473">
    <property type="entry name" value="EF-hand"/>
    <property type="match status" value="1"/>
</dbReference>
<dbReference type="PANTHER" id="PTHR23048:SF0">
    <property type="entry name" value="CALMODULIN LIKE 3"/>
    <property type="match status" value="1"/>
</dbReference>